<dbReference type="Proteomes" id="UP000408764">
    <property type="component" value="Unassembled WGS sequence"/>
</dbReference>
<dbReference type="EMBL" id="JAENSR010000002">
    <property type="protein sequence ID" value="MBK3459426.1"/>
    <property type="molecule type" value="Genomic_DNA"/>
</dbReference>
<keyword evidence="1" id="KW-0732">Signal</keyword>
<feature type="signal peptide" evidence="1">
    <location>
        <begin position="1"/>
        <end position="22"/>
    </location>
</feature>
<organism evidence="3 4">
    <name type="scientific">Pseudomonas haemolytica</name>
    <dbReference type="NCBI Taxonomy" id="2600065"/>
    <lineage>
        <taxon>Bacteria</taxon>
        <taxon>Pseudomonadati</taxon>
        <taxon>Pseudomonadota</taxon>
        <taxon>Gammaproteobacteria</taxon>
        <taxon>Pseudomonadales</taxon>
        <taxon>Pseudomonadaceae</taxon>
        <taxon>Pseudomonas</taxon>
    </lineage>
</organism>
<evidence type="ECO:0000256" key="1">
    <source>
        <dbReference type="SAM" id="SignalP"/>
    </source>
</evidence>
<dbReference type="Proteomes" id="UP000620382">
    <property type="component" value="Unassembled WGS sequence"/>
</dbReference>
<dbReference type="InterPro" id="IPR010546">
    <property type="entry name" value="DUF1120"/>
</dbReference>
<accession>A0A5P1D6H7</accession>
<feature type="chain" id="PRO_5024312397" evidence="1">
    <location>
        <begin position="23"/>
        <end position="216"/>
    </location>
</feature>
<keyword evidence="5" id="KW-1185">Reference proteome</keyword>
<comment type="caution">
    <text evidence="3">The sequence shown here is derived from an EMBL/GenBank/DDBJ whole genome shotgun (WGS) entry which is preliminary data.</text>
</comment>
<evidence type="ECO:0000313" key="2">
    <source>
        <dbReference type="EMBL" id="MBK3459426.1"/>
    </source>
</evidence>
<protein>
    <submittedName>
        <fullName evidence="3">DUF1120 domain-containing protein</fullName>
    </submittedName>
</protein>
<dbReference type="RefSeq" id="WP_153870249.1">
    <property type="nucleotide sequence ID" value="NZ_JAEKCT010000001.1"/>
</dbReference>
<reference evidence="2 5" key="2">
    <citation type="submission" date="2021-01" db="EMBL/GenBank/DDBJ databases">
        <title>Antibiotic resistance and phylogeny of Pseudomonas spp. isolated over three decades from chicken meat in the Norwegian food chain.</title>
        <authorList>
            <person name="Moen B."/>
        </authorList>
    </citation>
    <scope>NUCLEOTIDE SEQUENCE [LARGE SCALE GENOMIC DNA]</scope>
    <source>
        <strain evidence="2 5">MF6766</strain>
    </source>
</reference>
<dbReference type="Pfam" id="PF06551">
    <property type="entry name" value="DUF1120"/>
    <property type="match status" value="1"/>
</dbReference>
<evidence type="ECO:0000313" key="4">
    <source>
        <dbReference type="Proteomes" id="UP000408764"/>
    </source>
</evidence>
<dbReference type="OrthoDB" id="6602106at2"/>
<reference evidence="3 4" key="1">
    <citation type="submission" date="2019-08" db="EMBL/GenBank/DDBJ databases">
        <title>Pseudomonas haemolytica sp. nov. isolated from raw milk and skim milk concentrate.</title>
        <authorList>
            <person name="Hofmann K."/>
            <person name="Huptas C."/>
            <person name="Doll E."/>
            <person name="Scherer S."/>
            <person name="Wenning M."/>
        </authorList>
    </citation>
    <scope>NUCLEOTIDE SEQUENCE [LARGE SCALE GENOMIC DNA]</scope>
    <source>
        <strain evidence="3 4">DSM 108987</strain>
    </source>
</reference>
<evidence type="ECO:0000313" key="3">
    <source>
        <dbReference type="EMBL" id="MRJ35710.1"/>
    </source>
</evidence>
<name>A0A5P1D6H7_9PSED</name>
<proteinExistence type="predicted"/>
<gene>
    <name evidence="3" type="ORF">FRT59_01810</name>
    <name evidence="2" type="ORF">JJD71_10165</name>
</gene>
<dbReference type="AlphaFoldDB" id="A0A5P1D6H7"/>
<sequence length="216" mass="22783">MQPPRVLITGAFLLAGISNAIAASSVDLSVVGKITPSACTPSFPGSNVVDYGKISAQDLKPSLSTPLPDTTLKMRVDCAATALIAVKVTDNRLGTGYNKSIPSQPLLSGFGLGLASNDAKIGGYMLKISDALADSIPGEPIESKDGQTWFDAWDSVWQPGWMRSIKAAAGPSIAPKPLQTLEADLRFEAWIAPSRDLPITEEVQIDGNATLDIVYL</sequence>
<dbReference type="EMBL" id="VOIW01000001">
    <property type="protein sequence ID" value="MRJ35710.1"/>
    <property type="molecule type" value="Genomic_DNA"/>
</dbReference>
<evidence type="ECO:0000313" key="5">
    <source>
        <dbReference type="Proteomes" id="UP000620382"/>
    </source>
</evidence>